<gene>
    <name evidence="1" type="ORF">FAZ78_11450</name>
</gene>
<protein>
    <recommendedName>
        <fullName evidence="3">PhoP regulatory network protein YrbL</fullName>
    </recommendedName>
</protein>
<evidence type="ECO:0000313" key="2">
    <source>
        <dbReference type="Proteomes" id="UP000306340"/>
    </source>
</evidence>
<dbReference type="Pfam" id="PF10707">
    <property type="entry name" value="YrbL-PhoP_reg"/>
    <property type="match status" value="1"/>
</dbReference>
<sequence length="263" mass="29773">MMHDVNEIRPITRLERNASSAAATDSSWHDDSWSIRLSELEPVAEGRESAVYIRPGKPSQLIKVCKQRNVKTRGLFAAIKGKLRHRRSLASYRTFLRQGHAYLEATVQAAIMSRPPPLAHMRGVLLTDFGLGVIVQKIRDGDGNIAPTLASLIKHEQIDHAVLREALNRFASDMSAFHIIGYDLNLTNLVYETRRGRSRIVLVDGYGSRSIIPIRRWSSRINNMCLARQFRVLAGKLGMLWDDRSWTFEARKNGQTAPYCPPK</sequence>
<dbReference type="AlphaFoldDB" id="A0A4U0YUQ7"/>
<dbReference type="InterPro" id="IPR019647">
    <property type="entry name" value="PhoP_reg_network_YrbL"/>
</dbReference>
<organism evidence="1 2">
    <name type="scientific">Cereibacter changlensis</name>
    <dbReference type="NCBI Taxonomy" id="402884"/>
    <lineage>
        <taxon>Bacteria</taxon>
        <taxon>Pseudomonadati</taxon>
        <taxon>Pseudomonadota</taxon>
        <taxon>Alphaproteobacteria</taxon>
        <taxon>Rhodobacterales</taxon>
        <taxon>Paracoccaceae</taxon>
        <taxon>Cereibacter</taxon>
    </lineage>
</organism>
<reference evidence="1 2" key="1">
    <citation type="submission" date="2019-04" db="EMBL/GenBank/DDBJ databases">
        <title>Crypto-aerobic microbial life in anoxic (sulfidic) marine sediments.</title>
        <authorList>
            <person name="Bhattacharya S."/>
            <person name="Roy C."/>
            <person name="Mondal N."/>
            <person name="Sarkar J."/>
            <person name="Mandal S."/>
            <person name="Rameez M.J."/>
            <person name="Ghosh W."/>
        </authorList>
    </citation>
    <scope>NUCLEOTIDE SEQUENCE [LARGE SCALE GENOMIC DNA]</scope>
    <source>
        <strain evidence="1 2">SBBC</strain>
    </source>
</reference>
<accession>A0A4U0YUQ7</accession>
<name>A0A4U0YUQ7_9RHOB</name>
<evidence type="ECO:0000313" key="1">
    <source>
        <dbReference type="EMBL" id="TKA96432.1"/>
    </source>
</evidence>
<dbReference type="EMBL" id="SWAU01000096">
    <property type="protein sequence ID" value="TKA96432.1"/>
    <property type="molecule type" value="Genomic_DNA"/>
</dbReference>
<comment type="caution">
    <text evidence="1">The sequence shown here is derived from an EMBL/GenBank/DDBJ whole genome shotgun (WGS) entry which is preliminary data.</text>
</comment>
<proteinExistence type="predicted"/>
<dbReference type="Proteomes" id="UP000306340">
    <property type="component" value="Unassembled WGS sequence"/>
</dbReference>
<evidence type="ECO:0008006" key="3">
    <source>
        <dbReference type="Google" id="ProtNLM"/>
    </source>
</evidence>